<dbReference type="Proteomes" id="UP000501534">
    <property type="component" value="Chromosome"/>
</dbReference>
<proteinExistence type="predicted"/>
<dbReference type="Gene3D" id="3.30.160.250">
    <property type="match status" value="1"/>
</dbReference>
<dbReference type="InterPro" id="IPR035069">
    <property type="entry name" value="TTHA1013/TTHA0281-like"/>
</dbReference>
<dbReference type="KEGG" id="uru:DSM104443_03860"/>
<name>A0A6M4H4C6_9PROT</name>
<organism evidence="1 2">
    <name type="scientific">Usitatibacter rugosus</name>
    <dbReference type="NCBI Taxonomy" id="2732067"/>
    <lineage>
        <taxon>Bacteria</taxon>
        <taxon>Pseudomonadati</taxon>
        <taxon>Pseudomonadota</taxon>
        <taxon>Betaproteobacteria</taxon>
        <taxon>Nitrosomonadales</taxon>
        <taxon>Usitatibacteraceae</taxon>
        <taxon>Usitatibacter</taxon>
    </lineage>
</organism>
<evidence type="ECO:0000313" key="1">
    <source>
        <dbReference type="EMBL" id="QJR12767.1"/>
    </source>
</evidence>
<accession>A0A6M4H4C6</accession>
<gene>
    <name evidence="1" type="ORF">DSM104443_03860</name>
</gene>
<dbReference type="AlphaFoldDB" id="A0A6M4H4C6"/>
<dbReference type="EMBL" id="CP053069">
    <property type="protein sequence ID" value="QJR12767.1"/>
    <property type="molecule type" value="Genomic_DNA"/>
</dbReference>
<dbReference type="SUPFAM" id="SSF143100">
    <property type="entry name" value="TTHA1013/TTHA0281-like"/>
    <property type="match status" value="1"/>
</dbReference>
<reference evidence="1 2" key="1">
    <citation type="submission" date="2020-04" db="EMBL/GenBank/DDBJ databases">
        <title>Usitatibacter rugosus gen. nov., sp. nov. and Usitatibacter palustris sp. nov., novel members of Usitatibacteraceae fam. nov. within the order Nitrosomonadales isolated from soil.</title>
        <authorList>
            <person name="Huber K.J."/>
            <person name="Neumann-Schaal M."/>
            <person name="Geppert A."/>
            <person name="Luckner M."/>
            <person name="Wanner G."/>
            <person name="Overmann J."/>
        </authorList>
    </citation>
    <scope>NUCLEOTIDE SEQUENCE [LARGE SCALE GENOMIC DNA]</scope>
    <source>
        <strain evidence="1 2">0125_3</strain>
    </source>
</reference>
<keyword evidence="2" id="KW-1185">Reference proteome</keyword>
<protein>
    <submittedName>
        <fullName evidence="1">Uncharacterized protein</fullName>
    </submittedName>
</protein>
<evidence type="ECO:0000313" key="2">
    <source>
        <dbReference type="Proteomes" id="UP000501534"/>
    </source>
</evidence>
<sequence length="71" mass="7682">MTPPEAPRYRIAVHRVRGDYVAVAMTLPGCESRGATAVEAIERVRAAIRAHLATARLLDGERAVVELEISA</sequence>
<dbReference type="RefSeq" id="WP_171095255.1">
    <property type="nucleotide sequence ID" value="NZ_CP053069.1"/>
</dbReference>